<dbReference type="Proteomes" id="UP000299102">
    <property type="component" value="Unassembled WGS sequence"/>
</dbReference>
<sequence length="123" mass="13520">MLVIDFSGVTFGQGQINFPPSGEWVAISVHENLQPQKSHQCFTCLLGSRRSVVMEGGKNTPPAAPAARGAFRFVKIEFCVSGRRERARDAEVPPRTERACPCEPGERPRPDGGPNEDLLKRCN</sequence>
<accession>A0A4C1XR89</accession>
<gene>
    <name evidence="2" type="ORF">EVAR_47528_1</name>
</gene>
<evidence type="ECO:0000256" key="1">
    <source>
        <dbReference type="SAM" id="MobiDB-lite"/>
    </source>
</evidence>
<dbReference type="AlphaFoldDB" id="A0A4C1XR89"/>
<comment type="caution">
    <text evidence="2">The sequence shown here is derived from an EMBL/GenBank/DDBJ whole genome shotgun (WGS) entry which is preliminary data.</text>
</comment>
<feature type="compositionally biased region" description="Basic and acidic residues" evidence="1">
    <location>
        <begin position="85"/>
        <end position="110"/>
    </location>
</feature>
<evidence type="ECO:0000313" key="3">
    <source>
        <dbReference type="Proteomes" id="UP000299102"/>
    </source>
</evidence>
<name>A0A4C1XR89_EUMVA</name>
<protein>
    <submittedName>
        <fullName evidence="2">Uncharacterized protein</fullName>
    </submittedName>
</protein>
<dbReference type="EMBL" id="BGZK01000945">
    <property type="protein sequence ID" value="GBP66028.1"/>
    <property type="molecule type" value="Genomic_DNA"/>
</dbReference>
<keyword evidence="3" id="KW-1185">Reference proteome</keyword>
<organism evidence="2 3">
    <name type="scientific">Eumeta variegata</name>
    <name type="common">Bagworm moth</name>
    <name type="synonym">Eumeta japonica</name>
    <dbReference type="NCBI Taxonomy" id="151549"/>
    <lineage>
        <taxon>Eukaryota</taxon>
        <taxon>Metazoa</taxon>
        <taxon>Ecdysozoa</taxon>
        <taxon>Arthropoda</taxon>
        <taxon>Hexapoda</taxon>
        <taxon>Insecta</taxon>
        <taxon>Pterygota</taxon>
        <taxon>Neoptera</taxon>
        <taxon>Endopterygota</taxon>
        <taxon>Lepidoptera</taxon>
        <taxon>Glossata</taxon>
        <taxon>Ditrysia</taxon>
        <taxon>Tineoidea</taxon>
        <taxon>Psychidae</taxon>
        <taxon>Oiketicinae</taxon>
        <taxon>Eumeta</taxon>
    </lineage>
</organism>
<evidence type="ECO:0000313" key="2">
    <source>
        <dbReference type="EMBL" id="GBP66028.1"/>
    </source>
</evidence>
<reference evidence="2 3" key="1">
    <citation type="journal article" date="2019" name="Commun. Biol.">
        <title>The bagworm genome reveals a unique fibroin gene that provides high tensile strength.</title>
        <authorList>
            <person name="Kono N."/>
            <person name="Nakamura H."/>
            <person name="Ohtoshi R."/>
            <person name="Tomita M."/>
            <person name="Numata K."/>
            <person name="Arakawa K."/>
        </authorList>
    </citation>
    <scope>NUCLEOTIDE SEQUENCE [LARGE SCALE GENOMIC DNA]</scope>
</reference>
<proteinExistence type="predicted"/>
<feature type="region of interest" description="Disordered" evidence="1">
    <location>
        <begin position="85"/>
        <end position="123"/>
    </location>
</feature>